<dbReference type="PANTHER" id="PTHR35797:SF1">
    <property type="entry name" value="PROTEASE"/>
    <property type="match status" value="1"/>
</dbReference>
<sequence>MLQFVQRSNKLRRSMALTFSVAVVLAITAVCGAFLMLDVVIPNWFVIVARWIPAIVAATVIVAYRQRDVLGWFRLRTPWRRAVIGSLVAVGVLLGTYAIASAIALAAGVGEPHSASFYLRALAFIAPATLLFSLSTLGEEVAWRGFLHTCLGDTGVRRSSAVISGLWVIFHLPLHGTMVYQGVLPLDAALTSTLTLFALGLLLSATAHRFDSPWPATFAHALPLSTLNLINLPAGPSAADHWVVAGITFTALVLAAAALTPGRRSVGTSTPAP</sequence>
<feature type="transmembrane region" description="Helical" evidence="1">
    <location>
        <begin position="84"/>
        <end position="105"/>
    </location>
</feature>
<proteinExistence type="predicted"/>
<dbReference type="GO" id="GO:0080120">
    <property type="term" value="P:CAAX-box protein maturation"/>
    <property type="evidence" value="ECO:0007669"/>
    <property type="project" value="UniProtKB-ARBA"/>
</dbReference>
<dbReference type="AlphaFoldDB" id="A0A6C1U220"/>
<evidence type="ECO:0000313" key="3">
    <source>
        <dbReference type="EMBL" id="TVS28784.1"/>
    </source>
</evidence>
<dbReference type="GO" id="GO:0006508">
    <property type="term" value="P:proteolysis"/>
    <property type="evidence" value="ECO:0007669"/>
    <property type="project" value="UniProtKB-KW"/>
</dbReference>
<dbReference type="EMBL" id="RXIR01000009">
    <property type="protein sequence ID" value="TVS28784.1"/>
    <property type="molecule type" value="Genomic_DNA"/>
</dbReference>
<dbReference type="InterPro" id="IPR042150">
    <property type="entry name" value="MmRce1-like"/>
</dbReference>
<dbReference type="OrthoDB" id="3693644at2"/>
<evidence type="ECO:0000313" key="4">
    <source>
        <dbReference type="Proteomes" id="UP000336646"/>
    </source>
</evidence>
<keyword evidence="3" id="KW-0645">Protease</keyword>
<feature type="transmembrane region" description="Helical" evidence="1">
    <location>
        <begin position="16"/>
        <end position="37"/>
    </location>
</feature>
<name>A0A6C1U220_9CORY</name>
<feature type="transmembrane region" description="Helical" evidence="1">
    <location>
        <begin position="117"/>
        <end position="138"/>
    </location>
</feature>
<keyword evidence="3" id="KW-0378">Hydrolase</keyword>
<dbReference type="Pfam" id="PF02517">
    <property type="entry name" value="Rce1-like"/>
    <property type="match status" value="1"/>
</dbReference>
<accession>A0A6C1U220</accession>
<keyword evidence="1" id="KW-0472">Membrane</keyword>
<feature type="domain" description="CAAX prenyl protease 2/Lysostaphin resistance protein A-like" evidence="2">
    <location>
        <begin position="125"/>
        <end position="222"/>
    </location>
</feature>
<dbReference type="GO" id="GO:0004175">
    <property type="term" value="F:endopeptidase activity"/>
    <property type="evidence" value="ECO:0007669"/>
    <property type="project" value="UniProtKB-ARBA"/>
</dbReference>
<feature type="transmembrane region" description="Helical" evidence="1">
    <location>
        <begin position="159"/>
        <end position="180"/>
    </location>
</feature>
<gene>
    <name evidence="3" type="ORF">EKI59_05490</name>
</gene>
<evidence type="ECO:0000256" key="1">
    <source>
        <dbReference type="SAM" id="Phobius"/>
    </source>
</evidence>
<reference evidence="3 4" key="1">
    <citation type="submission" date="2018-12" db="EMBL/GenBank/DDBJ databases">
        <title>Corynebacterium sanguinis sp. nov., a clinically-associated and environmental corynebacterium.</title>
        <authorList>
            <person name="Gonzales-Siles L."/>
            <person name="Jaen-Luchoro D."/>
            <person name="Cardew S."/>
            <person name="Inganas E."/>
            <person name="Ohlen M."/>
            <person name="Jensie-Markopolous S."/>
            <person name="Pinyeiro-Iglesias B."/>
            <person name="Molin K."/>
            <person name="Skovbjerg S."/>
            <person name="Svensson-Stadler L."/>
            <person name="Funke G."/>
            <person name="Moore E.R.B."/>
        </authorList>
    </citation>
    <scope>NUCLEOTIDE SEQUENCE [LARGE SCALE GENOMIC DNA]</scope>
    <source>
        <strain evidence="3 4">58734</strain>
    </source>
</reference>
<dbReference type="Proteomes" id="UP000336646">
    <property type="component" value="Unassembled WGS sequence"/>
</dbReference>
<keyword evidence="1" id="KW-1133">Transmembrane helix</keyword>
<evidence type="ECO:0000259" key="2">
    <source>
        <dbReference type="Pfam" id="PF02517"/>
    </source>
</evidence>
<comment type="caution">
    <text evidence="3">The sequence shown here is derived from an EMBL/GenBank/DDBJ whole genome shotgun (WGS) entry which is preliminary data.</text>
</comment>
<dbReference type="PANTHER" id="PTHR35797">
    <property type="entry name" value="PROTEASE-RELATED"/>
    <property type="match status" value="1"/>
</dbReference>
<feature type="transmembrane region" description="Helical" evidence="1">
    <location>
        <begin position="43"/>
        <end position="64"/>
    </location>
</feature>
<keyword evidence="3" id="KW-0482">Metalloprotease</keyword>
<dbReference type="InterPro" id="IPR003675">
    <property type="entry name" value="Rce1/LyrA-like_dom"/>
</dbReference>
<protein>
    <submittedName>
        <fullName evidence="3">CPBP family intramembrane metalloprotease</fullName>
    </submittedName>
</protein>
<dbReference type="GO" id="GO:0008237">
    <property type="term" value="F:metallopeptidase activity"/>
    <property type="evidence" value="ECO:0007669"/>
    <property type="project" value="UniProtKB-KW"/>
</dbReference>
<feature type="transmembrane region" description="Helical" evidence="1">
    <location>
        <begin position="241"/>
        <end position="259"/>
    </location>
</feature>
<keyword evidence="1" id="KW-0812">Transmembrane</keyword>
<organism evidence="3 4">
    <name type="scientific">Corynebacterium sanguinis</name>
    <dbReference type="NCBI Taxonomy" id="2594913"/>
    <lineage>
        <taxon>Bacteria</taxon>
        <taxon>Bacillati</taxon>
        <taxon>Actinomycetota</taxon>
        <taxon>Actinomycetes</taxon>
        <taxon>Mycobacteriales</taxon>
        <taxon>Corynebacteriaceae</taxon>
        <taxon>Corynebacterium</taxon>
    </lineage>
</organism>